<name>A0ABZ1B285_9ACTN</name>
<protein>
    <submittedName>
        <fullName evidence="1">Uncharacterized protein</fullName>
    </submittedName>
</protein>
<organism evidence="1 2">
    <name type="scientific">Blastococcus brunescens</name>
    <dbReference type="NCBI Taxonomy" id="1564165"/>
    <lineage>
        <taxon>Bacteria</taxon>
        <taxon>Bacillati</taxon>
        <taxon>Actinomycetota</taxon>
        <taxon>Actinomycetes</taxon>
        <taxon>Geodermatophilales</taxon>
        <taxon>Geodermatophilaceae</taxon>
        <taxon>Blastococcus</taxon>
    </lineage>
</organism>
<dbReference type="EMBL" id="CP141261">
    <property type="protein sequence ID" value="WRL64266.1"/>
    <property type="molecule type" value="Genomic_DNA"/>
</dbReference>
<dbReference type="Proteomes" id="UP001324287">
    <property type="component" value="Chromosome"/>
</dbReference>
<reference evidence="1 2" key="1">
    <citation type="submission" date="2023-12" db="EMBL/GenBank/DDBJ databases">
        <title>Blastococcus brunescens sp. nov., an actonobacterium isolated from sandstone collected in sahara desert.</title>
        <authorList>
            <person name="Gtari M."/>
            <person name="Ghodhbane F."/>
        </authorList>
    </citation>
    <scope>NUCLEOTIDE SEQUENCE [LARGE SCALE GENOMIC DNA]</scope>
    <source>
        <strain evidence="1 2">BMG 8361</strain>
    </source>
</reference>
<accession>A0ABZ1B285</accession>
<evidence type="ECO:0000313" key="2">
    <source>
        <dbReference type="Proteomes" id="UP001324287"/>
    </source>
</evidence>
<proteinExistence type="predicted"/>
<keyword evidence="2" id="KW-1185">Reference proteome</keyword>
<sequence length="197" mass="19396">MRHAEGVDDALGDVLGLGLVAGDQDGELVAAQAGDQVVLADDGVQSAGHLDQQLVAGLVPGDVVDRLEPVEVEDQQAPEVGGRRVQLPEEQGAVGQAGEVVGVGHALELALAAAAGGDVAQVEDATAAAGALGGGGLQLAGRAVGGRNPEVQGRAVAGGEVDGRAQDGVPVGGVDQVEQRHLVLGVGTEAEQAARGR</sequence>
<gene>
    <name evidence="1" type="ORF">U6N30_32785</name>
</gene>
<evidence type="ECO:0000313" key="1">
    <source>
        <dbReference type="EMBL" id="WRL64266.1"/>
    </source>
</evidence>